<gene>
    <name evidence="16" type="ORF">GCM10010126_52330</name>
</gene>
<evidence type="ECO:0000256" key="12">
    <source>
        <dbReference type="SAM" id="MobiDB-lite"/>
    </source>
</evidence>
<dbReference type="Pfam" id="PF00512">
    <property type="entry name" value="HisKA"/>
    <property type="match status" value="1"/>
</dbReference>
<feature type="compositionally biased region" description="Low complexity" evidence="12">
    <location>
        <begin position="156"/>
        <end position="166"/>
    </location>
</feature>
<dbReference type="InterPro" id="IPR003594">
    <property type="entry name" value="HATPase_dom"/>
</dbReference>
<comment type="catalytic activity">
    <reaction evidence="1">
        <text>ATP + protein L-histidine = ADP + protein N-phospho-L-histidine.</text>
        <dbReference type="EC" id="2.7.13.3"/>
    </reaction>
</comment>
<dbReference type="EMBL" id="BMQD01000018">
    <property type="protein sequence ID" value="GGK86600.1"/>
    <property type="molecule type" value="Genomic_DNA"/>
</dbReference>
<dbReference type="CDD" id="cd06225">
    <property type="entry name" value="HAMP"/>
    <property type="match status" value="1"/>
</dbReference>
<dbReference type="InterPro" id="IPR003660">
    <property type="entry name" value="HAMP_dom"/>
</dbReference>
<dbReference type="FunFam" id="1.10.287.130:FF:000001">
    <property type="entry name" value="Two-component sensor histidine kinase"/>
    <property type="match status" value="1"/>
</dbReference>
<dbReference type="SMART" id="SM00387">
    <property type="entry name" value="HATPase_c"/>
    <property type="match status" value="1"/>
</dbReference>
<dbReference type="GO" id="GO:0005886">
    <property type="term" value="C:plasma membrane"/>
    <property type="evidence" value="ECO:0007669"/>
    <property type="project" value="UniProtKB-SubCell"/>
</dbReference>
<feature type="region of interest" description="Disordered" evidence="12">
    <location>
        <begin position="377"/>
        <end position="396"/>
    </location>
</feature>
<dbReference type="SMART" id="SM00304">
    <property type="entry name" value="HAMP"/>
    <property type="match status" value="1"/>
</dbReference>
<reference evidence="16" key="1">
    <citation type="journal article" date="2014" name="Int. J. Syst. Evol. Microbiol.">
        <title>Complete genome sequence of Corynebacterium casei LMG S-19264T (=DSM 44701T), isolated from a smear-ripened cheese.</title>
        <authorList>
            <consortium name="US DOE Joint Genome Institute (JGI-PGF)"/>
            <person name="Walter F."/>
            <person name="Albersmeier A."/>
            <person name="Kalinowski J."/>
            <person name="Ruckert C."/>
        </authorList>
    </citation>
    <scope>NUCLEOTIDE SEQUENCE</scope>
    <source>
        <strain evidence="16">JCM 3093</strain>
    </source>
</reference>
<dbReference type="InterPro" id="IPR005467">
    <property type="entry name" value="His_kinase_dom"/>
</dbReference>
<dbReference type="SUPFAM" id="SSF158472">
    <property type="entry name" value="HAMP domain-like"/>
    <property type="match status" value="1"/>
</dbReference>
<keyword evidence="8 16" id="KW-0418">Kinase</keyword>
<keyword evidence="6" id="KW-0808">Transferase</keyword>
<keyword evidence="5" id="KW-0597">Phosphoprotein</keyword>
<dbReference type="Pfam" id="PF02518">
    <property type="entry name" value="HATPase_c"/>
    <property type="match status" value="1"/>
</dbReference>
<comment type="subcellular location">
    <subcellularLocation>
        <location evidence="3">Cell membrane</location>
    </subcellularLocation>
</comment>
<dbReference type="InterPro" id="IPR050428">
    <property type="entry name" value="TCS_sensor_his_kinase"/>
</dbReference>
<dbReference type="Pfam" id="PF00672">
    <property type="entry name" value="HAMP"/>
    <property type="match status" value="1"/>
</dbReference>
<dbReference type="SUPFAM" id="SSF47384">
    <property type="entry name" value="Homodimeric domain of signal transducing histidine kinase"/>
    <property type="match status" value="1"/>
</dbReference>
<feature type="transmembrane region" description="Helical" evidence="13">
    <location>
        <begin position="196"/>
        <end position="219"/>
    </location>
</feature>
<feature type="domain" description="HAMP" evidence="15">
    <location>
        <begin position="220"/>
        <end position="274"/>
    </location>
</feature>
<dbReference type="PANTHER" id="PTHR45436">
    <property type="entry name" value="SENSOR HISTIDINE KINASE YKOH"/>
    <property type="match status" value="1"/>
</dbReference>
<comment type="caution">
    <text evidence="16">The sequence shown here is derived from an EMBL/GenBank/DDBJ whole genome shotgun (WGS) entry which is preliminary data.</text>
</comment>
<evidence type="ECO:0000256" key="10">
    <source>
        <dbReference type="ARBA" id="ARBA00023012"/>
    </source>
</evidence>
<evidence type="ECO:0000256" key="1">
    <source>
        <dbReference type="ARBA" id="ARBA00000085"/>
    </source>
</evidence>
<dbReference type="SUPFAM" id="SSF55874">
    <property type="entry name" value="ATPase domain of HSP90 chaperone/DNA topoisomerase II/histidine kinase"/>
    <property type="match status" value="1"/>
</dbReference>
<evidence type="ECO:0000256" key="9">
    <source>
        <dbReference type="ARBA" id="ARBA00022989"/>
    </source>
</evidence>
<dbReference type="PANTHER" id="PTHR45436:SF5">
    <property type="entry name" value="SENSOR HISTIDINE KINASE TRCS"/>
    <property type="match status" value="1"/>
</dbReference>
<evidence type="ECO:0000256" key="6">
    <source>
        <dbReference type="ARBA" id="ARBA00022679"/>
    </source>
</evidence>
<dbReference type="AlphaFoldDB" id="A0AA37BKX9"/>
<dbReference type="EC" id="2.7.13.3" evidence="4"/>
<dbReference type="InterPro" id="IPR036097">
    <property type="entry name" value="HisK_dim/P_sf"/>
</dbReference>
<evidence type="ECO:0000313" key="16">
    <source>
        <dbReference type="EMBL" id="GGK86600.1"/>
    </source>
</evidence>
<organism evidence="16 17">
    <name type="scientific">Planomonospora parontospora</name>
    <dbReference type="NCBI Taxonomy" id="58119"/>
    <lineage>
        <taxon>Bacteria</taxon>
        <taxon>Bacillati</taxon>
        <taxon>Actinomycetota</taxon>
        <taxon>Actinomycetes</taxon>
        <taxon>Streptosporangiales</taxon>
        <taxon>Streptosporangiaceae</taxon>
        <taxon>Planomonospora</taxon>
    </lineage>
</organism>
<evidence type="ECO:0000256" key="11">
    <source>
        <dbReference type="ARBA" id="ARBA00023136"/>
    </source>
</evidence>
<evidence type="ECO:0000256" key="7">
    <source>
        <dbReference type="ARBA" id="ARBA00022692"/>
    </source>
</evidence>
<keyword evidence="10" id="KW-0902">Two-component regulatory system</keyword>
<feature type="domain" description="Histidine kinase" evidence="14">
    <location>
        <begin position="289"/>
        <end position="509"/>
    </location>
</feature>
<dbReference type="CDD" id="cd00082">
    <property type="entry name" value="HisKA"/>
    <property type="match status" value="1"/>
</dbReference>
<dbReference type="Gene3D" id="3.30.565.10">
    <property type="entry name" value="Histidine kinase-like ATPase, C-terminal domain"/>
    <property type="match status" value="1"/>
</dbReference>
<evidence type="ECO:0000256" key="2">
    <source>
        <dbReference type="ARBA" id="ARBA00001968"/>
    </source>
</evidence>
<dbReference type="GO" id="GO:0005509">
    <property type="term" value="F:calcium ion binding"/>
    <property type="evidence" value="ECO:0007669"/>
    <property type="project" value="UniProtKB-ARBA"/>
</dbReference>
<keyword evidence="7 13" id="KW-0812">Transmembrane</keyword>
<feature type="region of interest" description="Disordered" evidence="12">
    <location>
        <begin position="156"/>
        <end position="175"/>
    </location>
</feature>
<dbReference type="Proteomes" id="UP000627984">
    <property type="component" value="Unassembled WGS sequence"/>
</dbReference>
<protein>
    <recommendedName>
        <fullName evidence="4">histidine kinase</fullName>
        <ecNumber evidence="4">2.7.13.3</ecNumber>
    </recommendedName>
</protein>
<evidence type="ECO:0000256" key="8">
    <source>
        <dbReference type="ARBA" id="ARBA00022777"/>
    </source>
</evidence>
<dbReference type="InterPro" id="IPR036890">
    <property type="entry name" value="HATPase_C_sf"/>
</dbReference>
<dbReference type="FunFam" id="3.30.565.10:FF:000006">
    <property type="entry name" value="Sensor histidine kinase WalK"/>
    <property type="match status" value="1"/>
</dbReference>
<reference evidence="16" key="2">
    <citation type="submission" date="2022-09" db="EMBL/GenBank/DDBJ databases">
        <authorList>
            <person name="Sun Q."/>
            <person name="Ohkuma M."/>
        </authorList>
    </citation>
    <scope>NUCLEOTIDE SEQUENCE</scope>
    <source>
        <strain evidence="16">JCM 3093</strain>
    </source>
</reference>
<dbReference type="PRINTS" id="PR00344">
    <property type="entry name" value="BCTRLSENSOR"/>
</dbReference>
<evidence type="ECO:0000256" key="13">
    <source>
        <dbReference type="SAM" id="Phobius"/>
    </source>
</evidence>
<dbReference type="Gene3D" id="1.10.287.130">
    <property type="match status" value="1"/>
</dbReference>
<evidence type="ECO:0000259" key="14">
    <source>
        <dbReference type="PROSITE" id="PS50109"/>
    </source>
</evidence>
<evidence type="ECO:0000313" key="17">
    <source>
        <dbReference type="Proteomes" id="UP000627984"/>
    </source>
</evidence>
<accession>A0AA37BKX9</accession>
<dbReference type="Gene3D" id="6.10.340.10">
    <property type="match status" value="1"/>
</dbReference>
<evidence type="ECO:0000256" key="4">
    <source>
        <dbReference type="ARBA" id="ARBA00012438"/>
    </source>
</evidence>
<comment type="cofactor">
    <cofactor evidence="2">
        <name>a divalent metal cation</name>
        <dbReference type="ChEBI" id="CHEBI:60240"/>
    </cofactor>
</comment>
<evidence type="ECO:0000259" key="15">
    <source>
        <dbReference type="PROSITE" id="PS50885"/>
    </source>
</evidence>
<dbReference type="GO" id="GO:0000155">
    <property type="term" value="F:phosphorelay sensor kinase activity"/>
    <property type="evidence" value="ECO:0007669"/>
    <property type="project" value="InterPro"/>
</dbReference>
<dbReference type="InterPro" id="IPR004358">
    <property type="entry name" value="Sig_transdc_His_kin-like_C"/>
</dbReference>
<evidence type="ECO:0000256" key="5">
    <source>
        <dbReference type="ARBA" id="ARBA00022553"/>
    </source>
</evidence>
<dbReference type="InterPro" id="IPR003661">
    <property type="entry name" value="HisK_dim/P_dom"/>
</dbReference>
<dbReference type="RefSeq" id="WP_191897088.1">
    <property type="nucleotide sequence ID" value="NZ_BMQD01000018.1"/>
</dbReference>
<dbReference type="PROSITE" id="PS50885">
    <property type="entry name" value="HAMP"/>
    <property type="match status" value="1"/>
</dbReference>
<dbReference type="CDD" id="cd00075">
    <property type="entry name" value="HATPase"/>
    <property type="match status" value="1"/>
</dbReference>
<name>A0AA37BKX9_9ACTN</name>
<dbReference type="PROSITE" id="PS50109">
    <property type="entry name" value="HIS_KIN"/>
    <property type="match status" value="1"/>
</dbReference>
<proteinExistence type="predicted"/>
<evidence type="ECO:0000256" key="3">
    <source>
        <dbReference type="ARBA" id="ARBA00004236"/>
    </source>
</evidence>
<sequence>MSASRRPRGLSLRGRLLLITSVLLATGLLVSGTVAIATLRAHLVDRVDEQLRPLSTLLARLPAALVRRPLPGEGGGDLRPLPGVGLVDRVHVAYLAPDGTVLHRENLSARGPDGGPLLPPLDAGAVARRAGRPFDAPGQAGGANWRVIAVPWTGVRPSPEQPSAERPSPERPPPSEIGAVVVAASLNGVRSTITRLGLVCLVTAVVLLTLLTVAGWFAVRGGLRPLREIEETAAAIAGGDLSRRVPGTAAPGTEIGRLSAALNGMLGQLETAFAEREASEARMRRFVADASHELRTPLFGIKGFSELHRMGGLPDTDRAMSRIESEASRLARLIEDLLLLARLDEGESALPMDLAPMDLRTLAADARHDLHALDPARPVTLTGPDGGPPAEAPVHGDEARLRQVTSNLVGNAVAHTPPGTPVRIGVGTAGDEAVLVIEDTGSGMTAEQATRVFDRFHRADGSRSRAAGGGAGLGLAIVRSIVTAHGGRVEVRTAPGRGAAFRVLLPLAGPGPAEPPRTG</sequence>
<dbReference type="SMART" id="SM00388">
    <property type="entry name" value="HisKA"/>
    <property type="match status" value="1"/>
</dbReference>
<keyword evidence="9 13" id="KW-1133">Transmembrane helix</keyword>
<keyword evidence="11 13" id="KW-0472">Membrane</keyword>